<dbReference type="PATRIC" id="fig|1502723.3.peg.6848"/>
<name>A0A0D8B8F8_9ACTN</name>
<sequence>MGTEFTIKIDEPTLQRLRTEYGDLLDDMDTRLADYQWDSGETYSDLTLGDQFPLSLGGADFTQAVKLAKDLDKVRKNLTGRFDTVYSNASNLYWGLQSLLEDSDAVEHLNSMTADEFEQFIPTETTQGPGDGPTNNPKGN</sequence>
<feature type="region of interest" description="Disordered" evidence="1">
    <location>
        <begin position="120"/>
        <end position="140"/>
    </location>
</feature>
<dbReference type="AlphaFoldDB" id="A0A0D8B8F8"/>
<accession>A0A0D8B8F8</accession>
<feature type="compositionally biased region" description="Polar residues" evidence="1">
    <location>
        <begin position="122"/>
        <end position="140"/>
    </location>
</feature>
<reference evidence="2 3" key="2">
    <citation type="journal article" date="2016" name="Genome Announc.">
        <title>Permanent Draft Genome Sequences for Two Variants of Frankia sp. Strain CpI1, the First Frankia Strain Isolated from Root Nodules of Comptonia peregrina.</title>
        <authorList>
            <person name="Oshone R."/>
            <person name="Hurst S.G.IV."/>
            <person name="Abebe-Akele F."/>
            <person name="Simpson S."/>
            <person name="Morris K."/>
            <person name="Thomas W.K."/>
            <person name="Tisa L.S."/>
        </authorList>
    </citation>
    <scope>NUCLEOTIDE SEQUENCE [LARGE SCALE GENOMIC DNA]</scope>
    <source>
        <strain evidence="3">CpI1-S</strain>
    </source>
</reference>
<gene>
    <name evidence="2" type="ORF">FF36_06040</name>
</gene>
<keyword evidence="3" id="KW-1185">Reference proteome</keyword>
<dbReference type="EMBL" id="JYFN01000090">
    <property type="protein sequence ID" value="KJE19672.1"/>
    <property type="molecule type" value="Genomic_DNA"/>
</dbReference>
<protein>
    <submittedName>
        <fullName evidence="2">Uncharacterized protein</fullName>
    </submittedName>
</protein>
<organism evidence="2 3">
    <name type="scientific">Frankia torreyi</name>
    <dbReference type="NCBI Taxonomy" id="1856"/>
    <lineage>
        <taxon>Bacteria</taxon>
        <taxon>Bacillati</taxon>
        <taxon>Actinomycetota</taxon>
        <taxon>Actinomycetes</taxon>
        <taxon>Frankiales</taxon>
        <taxon>Frankiaceae</taxon>
        <taxon>Frankia</taxon>
    </lineage>
</organism>
<reference evidence="3" key="1">
    <citation type="submission" date="2015-02" db="EMBL/GenBank/DDBJ databases">
        <title>Draft Genome of Frankia sp. CpI1-S.</title>
        <authorList>
            <person name="Oshone R.T."/>
            <person name="Ngom M."/>
            <person name="Ghodhbane-Gtari F."/>
            <person name="Gtari M."/>
            <person name="Morris K."/>
            <person name="Thomas K."/>
            <person name="Sen A."/>
            <person name="Tisa L.S."/>
        </authorList>
    </citation>
    <scope>NUCLEOTIDE SEQUENCE [LARGE SCALE GENOMIC DNA]</scope>
    <source>
        <strain evidence="3">CpI1-S</strain>
    </source>
</reference>
<dbReference type="RefSeq" id="WP_044888454.1">
    <property type="nucleotide sequence ID" value="NZ_JYFN01000090.1"/>
</dbReference>
<evidence type="ECO:0000256" key="1">
    <source>
        <dbReference type="SAM" id="MobiDB-lite"/>
    </source>
</evidence>
<comment type="caution">
    <text evidence="2">The sequence shown here is derived from an EMBL/GenBank/DDBJ whole genome shotgun (WGS) entry which is preliminary data.</text>
</comment>
<dbReference type="Proteomes" id="UP000032545">
    <property type="component" value="Unassembled WGS sequence"/>
</dbReference>
<evidence type="ECO:0000313" key="3">
    <source>
        <dbReference type="Proteomes" id="UP000032545"/>
    </source>
</evidence>
<dbReference type="OrthoDB" id="3216324at2"/>
<proteinExistence type="predicted"/>
<evidence type="ECO:0000313" key="2">
    <source>
        <dbReference type="EMBL" id="KJE19672.1"/>
    </source>
</evidence>